<organism evidence="1 2">
    <name type="scientific">Desulfosporosinus hippei DSM 8344</name>
    <dbReference type="NCBI Taxonomy" id="1121419"/>
    <lineage>
        <taxon>Bacteria</taxon>
        <taxon>Bacillati</taxon>
        <taxon>Bacillota</taxon>
        <taxon>Clostridia</taxon>
        <taxon>Eubacteriales</taxon>
        <taxon>Desulfitobacteriaceae</taxon>
        <taxon>Desulfosporosinus</taxon>
    </lineage>
</organism>
<gene>
    <name evidence="1" type="ORF">SAMN05443529_113101</name>
</gene>
<proteinExistence type="predicted"/>
<dbReference type="AlphaFoldDB" id="A0A1G8CHG3"/>
<dbReference type="RefSeq" id="WP_092333753.1">
    <property type="nucleotide sequence ID" value="NZ_FNCP01000013.1"/>
</dbReference>
<dbReference type="EMBL" id="FNCP01000013">
    <property type="protein sequence ID" value="SDH44832.1"/>
    <property type="molecule type" value="Genomic_DNA"/>
</dbReference>
<reference evidence="2" key="1">
    <citation type="submission" date="2016-10" db="EMBL/GenBank/DDBJ databases">
        <authorList>
            <person name="Varghese N."/>
            <person name="Submissions S."/>
        </authorList>
    </citation>
    <scope>NUCLEOTIDE SEQUENCE [LARGE SCALE GENOMIC DNA]</scope>
    <source>
        <strain evidence="2">DSM 8344</strain>
    </source>
</reference>
<keyword evidence="2" id="KW-1185">Reference proteome</keyword>
<evidence type="ECO:0000313" key="2">
    <source>
        <dbReference type="Proteomes" id="UP000198656"/>
    </source>
</evidence>
<accession>A0A1G8CHG3</accession>
<protein>
    <submittedName>
        <fullName evidence="1">Uncharacterized protein</fullName>
    </submittedName>
</protein>
<name>A0A1G8CHG3_9FIRM</name>
<sequence>MEDFTACTDTECKMKENCYRFTTCPGLGQPYFSNSPRTAGECPFFWEKEDEFLDPSKRKIIENAITNAFRDYHEVFQRLAQNEKEDVKKT</sequence>
<evidence type="ECO:0000313" key="1">
    <source>
        <dbReference type="EMBL" id="SDH44832.1"/>
    </source>
</evidence>
<dbReference type="Proteomes" id="UP000198656">
    <property type="component" value="Unassembled WGS sequence"/>
</dbReference>